<keyword evidence="1" id="KW-0732">Signal</keyword>
<dbReference type="RefSeq" id="WP_072940308.1">
    <property type="nucleotide sequence ID" value="NZ_FQWO01000002.1"/>
</dbReference>
<sequence>MKKIKLKMLGLVLFVAAGFTACSNDDEPQKVVTKKSFVTEVTGPTTGKINQELSLEVSFTVENNCGTFNKFVENTVENTKTIEVESKFEGIGCDATPLTKQTPYKFKATAEGTYILKFKKSETEFITQTIIISPEA</sequence>
<keyword evidence="5" id="KW-1185">Reference proteome</keyword>
<dbReference type="EMBL" id="FQWO01000002">
    <property type="protein sequence ID" value="SHG49836.1"/>
    <property type="molecule type" value="Genomic_DNA"/>
</dbReference>
<evidence type="ECO:0000313" key="3">
    <source>
        <dbReference type="EMBL" id="SHG49836.1"/>
    </source>
</evidence>
<feature type="signal peptide" evidence="1">
    <location>
        <begin position="1"/>
        <end position="21"/>
    </location>
</feature>
<evidence type="ECO:0000313" key="2">
    <source>
        <dbReference type="EMBL" id="PRZ26223.1"/>
    </source>
</evidence>
<reference evidence="3" key="1">
    <citation type="submission" date="2016-11" db="EMBL/GenBank/DDBJ databases">
        <authorList>
            <person name="Jaros S."/>
            <person name="Januszkiewicz K."/>
            <person name="Wedrychowicz H."/>
        </authorList>
    </citation>
    <scope>NUCLEOTIDE SEQUENCE [LARGE SCALE GENOMIC DNA]</scope>
    <source>
        <strain evidence="3">DSM 19729</strain>
    </source>
</reference>
<organism evidence="3 4">
    <name type="scientific">Flavobacterium granuli</name>
    <dbReference type="NCBI Taxonomy" id="280093"/>
    <lineage>
        <taxon>Bacteria</taxon>
        <taxon>Pseudomonadati</taxon>
        <taxon>Bacteroidota</taxon>
        <taxon>Flavobacteriia</taxon>
        <taxon>Flavobacteriales</taxon>
        <taxon>Flavobacteriaceae</taxon>
        <taxon>Flavobacterium</taxon>
    </lineage>
</organism>
<dbReference type="Proteomes" id="UP000237771">
    <property type="component" value="Unassembled WGS sequence"/>
</dbReference>
<accession>A0A1M5KAH0</accession>
<reference evidence="2 5" key="3">
    <citation type="submission" date="2018-03" db="EMBL/GenBank/DDBJ databases">
        <title>Genomic Encyclopedia of Archaeal and Bacterial Type Strains, Phase II (KMG-II): from individual species to whole genera.</title>
        <authorList>
            <person name="Goeker M."/>
        </authorList>
    </citation>
    <scope>NUCLEOTIDE SEQUENCE [LARGE SCALE GENOMIC DNA]</scope>
    <source>
        <strain evidence="2 5">DSM 17797</strain>
    </source>
</reference>
<gene>
    <name evidence="2" type="ORF">BC624_102186</name>
    <name evidence="3" type="ORF">SAMN05443373_102186</name>
</gene>
<proteinExistence type="predicted"/>
<evidence type="ECO:0000313" key="4">
    <source>
        <dbReference type="Proteomes" id="UP000184384"/>
    </source>
</evidence>
<dbReference type="OrthoDB" id="660065at2"/>
<evidence type="ECO:0000313" key="5">
    <source>
        <dbReference type="Proteomes" id="UP000237771"/>
    </source>
</evidence>
<feature type="chain" id="PRO_5013177815" description="GOLD domain-containing protein" evidence="1">
    <location>
        <begin position="22"/>
        <end position="136"/>
    </location>
</feature>
<dbReference type="EMBL" id="PVUB01000002">
    <property type="protein sequence ID" value="PRZ26223.1"/>
    <property type="molecule type" value="Genomic_DNA"/>
</dbReference>
<evidence type="ECO:0008006" key="6">
    <source>
        <dbReference type="Google" id="ProtNLM"/>
    </source>
</evidence>
<evidence type="ECO:0000256" key="1">
    <source>
        <dbReference type="SAM" id="SignalP"/>
    </source>
</evidence>
<reference evidence="4" key="2">
    <citation type="submission" date="2016-11" db="EMBL/GenBank/DDBJ databases">
        <authorList>
            <person name="Varghese N."/>
            <person name="Submissions S."/>
        </authorList>
    </citation>
    <scope>NUCLEOTIDE SEQUENCE [LARGE SCALE GENOMIC DNA]</scope>
    <source>
        <strain evidence="4">DSM 19729</strain>
    </source>
</reference>
<dbReference type="STRING" id="280093.SAMN05443373_102186"/>
<dbReference type="Proteomes" id="UP000184384">
    <property type="component" value="Unassembled WGS sequence"/>
</dbReference>
<dbReference type="PROSITE" id="PS51257">
    <property type="entry name" value="PROKAR_LIPOPROTEIN"/>
    <property type="match status" value="1"/>
</dbReference>
<protein>
    <recommendedName>
        <fullName evidence="6">GOLD domain-containing protein</fullName>
    </recommendedName>
</protein>
<name>A0A1M5KAH0_9FLAO</name>
<dbReference type="AlphaFoldDB" id="A0A1M5KAH0"/>